<organism evidence="6 7">
    <name type="scientific">Brachionus plicatilis</name>
    <name type="common">Marine rotifer</name>
    <name type="synonym">Brachionus muelleri</name>
    <dbReference type="NCBI Taxonomy" id="10195"/>
    <lineage>
        <taxon>Eukaryota</taxon>
        <taxon>Metazoa</taxon>
        <taxon>Spiralia</taxon>
        <taxon>Gnathifera</taxon>
        <taxon>Rotifera</taxon>
        <taxon>Eurotatoria</taxon>
        <taxon>Monogononta</taxon>
        <taxon>Pseudotrocha</taxon>
        <taxon>Ploima</taxon>
        <taxon>Brachionidae</taxon>
        <taxon>Brachionus</taxon>
    </lineage>
</organism>
<dbReference type="GO" id="GO:0008270">
    <property type="term" value="F:zinc ion binding"/>
    <property type="evidence" value="ECO:0007669"/>
    <property type="project" value="UniProtKB-KW"/>
</dbReference>
<keyword evidence="2 4" id="KW-0863">Zinc-finger</keyword>
<sequence>MDMYMCLASNYLGLIVRCVSFRKIFSALDLVPLKDVKAGWDIILDNIPIPLDEDILKFINYFVKNWLKEKYGTAWNHFENSRPRTNNHLEGYHSKLPSLPSAKTNNVLTFINMIKKSASQEQYNENVLTFAQYFDKLTSHIIDSYGINTLKYSEDHENEEKIDKVGQKRRRKIRVDFSNLVIKPDLCSFDLTLINFLMMASSNPLTKGSSIKIQPILQLGFSEVHSHTTDKNIVRRTAICNYCRKSISESGNNTSNFIRHLKKCDPETYTEYKNSVSPKLRTPCDKPLIFSFSSFCLPYRIVEKEDYSFLFRNKK</sequence>
<keyword evidence="7" id="KW-1185">Reference proteome</keyword>
<proteinExistence type="predicted"/>
<dbReference type="PROSITE" id="PS50808">
    <property type="entry name" value="ZF_BED"/>
    <property type="match status" value="1"/>
</dbReference>
<name>A0A3M7SVY8_BRAPC</name>
<comment type="caution">
    <text evidence="6">The sequence shown here is derived from an EMBL/GenBank/DDBJ whole genome shotgun (WGS) entry which is preliminary data.</text>
</comment>
<dbReference type="InterPro" id="IPR036236">
    <property type="entry name" value="Znf_C2H2_sf"/>
</dbReference>
<keyword evidence="3" id="KW-0862">Zinc</keyword>
<dbReference type="InterPro" id="IPR003656">
    <property type="entry name" value="Znf_BED"/>
</dbReference>
<evidence type="ECO:0000313" key="7">
    <source>
        <dbReference type="Proteomes" id="UP000276133"/>
    </source>
</evidence>
<dbReference type="AlphaFoldDB" id="A0A3M7SVY8"/>
<accession>A0A3M7SVY8</accession>
<gene>
    <name evidence="6" type="ORF">BpHYR1_010376</name>
</gene>
<evidence type="ECO:0000256" key="2">
    <source>
        <dbReference type="ARBA" id="ARBA00022771"/>
    </source>
</evidence>
<dbReference type="SUPFAM" id="SSF57667">
    <property type="entry name" value="beta-beta-alpha zinc fingers"/>
    <property type="match status" value="1"/>
</dbReference>
<dbReference type="Proteomes" id="UP000276133">
    <property type="component" value="Unassembled WGS sequence"/>
</dbReference>
<keyword evidence="1" id="KW-0479">Metal-binding</keyword>
<feature type="domain" description="BED-type" evidence="5">
    <location>
        <begin position="240"/>
        <end position="272"/>
    </location>
</feature>
<protein>
    <recommendedName>
        <fullName evidence="5">BED-type domain-containing protein</fullName>
    </recommendedName>
</protein>
<evidence type="ECO:0000256" key="1">
    <source>
        <dbReference type="ARBA" id="ARBA00022723"/>
    </source>
</evidence>
<dbReference type="EMBL" id="REGN01000699">
    <property type="protein sequence ID" value="RNA39859.1"/>
    <property type="molecule type" value="Genomic_DNA"/>
</dbReference>
<evidence type="ECO:0000313" key="6">
    <source>
        <dbReference type="EMBL" id="RNA39859.1"/>
    </source>
</evidence>
<evidence type="ECO:0000256" key="4">
    <source>
        <dbReference type="PROSITE-ProRule" id="PRU00027"/>
    </source>
</evidence>
<dbReference type="GO" id="GO:0003677">
    <property type="term" value="F:DNA binding"/>
    <property type="evidence" value="ECO:0007669"/>
    <property type="project" value="InterPro"/>
</dbReference>
<evidence type="ECO:0000259" key="5">
    <source>
        <dbReference type="PROSITE" id="PS50808"/>
    </source>
</evidence>
<dbReference type="SMART" id="SM00614">
    <property type="entry name" value="ZnF_BED"/>
    <property type="match status" value="1"/>
</dbReference>
<evidence type="ECO:0000256" key="3">
    <source>
        <dbReference type="ARBA" id="ARBA00022833"/>
    </source>
</evidence>
<dbReference type="Pfam" id="PF02892">
    <property type="entry name" value="zf-BED"/>
    <property type="match status" value="1"/>
</dbReference>
<reference evidence="6 7" key="1">
    <citation type="journal article" date="2018" name="Sci. Rep.">
        <title>Genomic signatures of local adaptation to the degree of environmental predictability in rotifers.</title>
        <authorList>
            <person name="Franch-Gras L."/>
            <person name="Hahn C."/>
            <person name="Garcia-Roger E.M."/>
            <person name="Carmona M.J."/>
            <person name="Serra M."/>
            <person name="Gomez A."/>
        </authorList>
    </citation>
    <scope>NUCLEOTIDE SEQUENCE [LARGE SCALE GENOMIC DNA]</scope>
    <source>
        <strain evidence="6">HYR1</strain>
    </source>
</reference>